<reference evidence="1 2" key="1">
    <citation type="submission" date="2019-08" db="EMBL/GenBank/DDBJ databases">
        <title>Genomes of Antarctic Bizionia species.</title>
        <authorList>
            <person name="Bowman J.P."/>
        </authorList>
    </citation>
    <scope>NUCLEOTIDE SEQUENCE [LARGE SCALE GENOMIC DNA]</scope>
    <source>
        <strain evidence="1 2">IC164</strain>
    </source>
</reference>
<organism evidence="1 2">
    <name type="scientific">Bizionia gelidisalsuginis</name>
    <dbReference type="NCBI Taxonomy" id="291188"/>
    <lineage>
        <taxon>Bacteria</taxon>
        <taxon>Pseudomonadati</taxon>
        <taxon>Bacteroidota</taxon>
        <taxon>Flavobacteriia</taxon>
        <taxon>Flavobacteriales</taxon>
        <taxon>Flavobacteriaceae</taxon>
        <taxon>Bizionia</taxon>
    </lineage>
</organism>
<sequence length="111" mass="13397">MTVNPTKDGNVTVWLDYVDKKEYSYRYNWWWHHHWAMQQQMMMMMMQQMSVEQSMRNNSGFGPRQYEAVPYVLKTEKHYFEIVLNSTNVVIDAPESETLYTSIDKNKDSKE</sequence>
<evidence type="ECO:0000313" key="1">
    <source>
        <dbReference type="EMBL" id="TYC15625.1"/>
    </source>
</evidence>
<comment type="caution">
    <text evidence="1">The sequence shown here is derived from an EMBL/GenBank/DDBJ whole genome shotgun (WGS) entry which is preliminary data.</text>
</comment>
<name>A0ABY3MCH2_9FLAO</name>
<dbReference type="Proteomes" id="UP000323621">
    <property type="component" value="Unassembled WGS sequence"/>
</dbReference>
<accession>A0ABY3MCH2</accession>
<proteinExistence type="predicted"/>
<protein>
    <submittedName>
        <fullName evidence="1">Uncharacterized protein</fullName>
    </submittedName>
</protein>
<evidence type="ECO:0000313" key="2">
    <source>
        <dbReference type="Proteomes" id="UP000323621"/>
    </source>
</evidence>
<keyword evidence="2" id="KW-1185">Reference proteome</keyword>
<gene>
    <name evidence="1" type="ORF">ES677_04595</name>
</gene>
<dbReference type="EMBL" id="VSKN01000004">
    <property type="protein sequence ID" value="TYC15625.1"/>
    <property type="molecule type" value="Genomic_DNA"/>
</dbReference>
<dbReference type="RefSeq" id="WP_148380559.1">
    <property type="nucleotide sequence ID" value="NZ_VSKN01000004.1"/>
</dbReference>